<dbReference type="FunFam" id="2.60.40.10:FF:000495">
    <property type="entry name" value="Periplasmic beta-glucosidase"/>
    <property type="match status" value="1"/>
</dbReference>
<comment type="similarity">
    <text evidence="1">Belongs to the glycosyl hydrolase 3 family.</text>
</comment>
<dbReference type="InterPro" id="IPR013783">
    <property type="entry name" value="Ig-like_fold"/>
</dbReference>
<evidence type="ECO:0000256" key="1">
    <source>
        <dbReference type="ARBA" id="ARBA00005336"/>
    </source>
</evidence>
<dbReference type="SMART" id="SM01217">
    <property type="entry name" value="Fn3_like"/>
    <property type="match status" value="1"/>
</dbReference>
<proteinExistence type="inferred from homology"/>
<evidence type="ECO:0000256" key="4">
    <source>
        <dbReference type="ARBA" id="ARBA00058905"/>
    </source>
</evidence>
<dbReference type="PANTHER" id="PTHR42715">
    <property type="entry name" value="BETA-GLUCOSIDASE"/>
    <property type="match status" value="1"/>
</dbReference>
<sequence length="181" mass="19621">MTATVTNTSDVDAAETVQVYVAPGKADVARPVHELKGFAKVFLKAGESETVTIDLDERAFAYWSEKFNDWHVETGEYGIEVGVSSRDIAATVSVKLDGDGKTQPLTEWSTFGEWSADPVGSKVVEDLAAAGEKGELPKLTDNAMMRMFLNSMPINSLPTLMGEAGKDVTKFLLDGYAELHK</sequence>
<feature type="domain" description="Fibronectin type III-like" evidence="6">
    <location>
        <begin position="15"/>
        <end position="85"/>
    </location>
</feature>
<comment type="caution">
    <text evidence="7">The sequence shown here is derived from an EMBL/GenBank/DDBJ whole genome shotgun (WGS) entry which is preliminary data.</text>
</comment>
<name>A0A2M9HMH4_9BIFI</name>
<keyword evidence="3" id="KW-0378">Hydrolase</keyword>
<dbReference type="PANTHER" id="PTHR42715:SF10">
    <property type="entry name" value="BETA-GLUCOSIDASE"/>
    <property type="match status" value="1"/>
</dbReference>
<evidence type="ECO:0000313" key="8">
    <source>
        <dbReference type="Proteomes" id="UP000229239"/>
    </source>
</evidence>
<dbReference type="GO" id="GO:0008422">
    <property type="term" value="F:beta-glucosidase activity"/>
    <property type="evidence" value="ECO:0007669"/>
    <property type="project" value="UniProtKB-ARBA"/>
</dbReference>
<keyword evidence="8" id="KW-1185">Reference proteome</keyword>
<accession>A0A2M9HMH4</accession>
<comment type="subunit">
    <text evidence="2">Homotetramer.</text>
</comment>
<dbReference type="AlphaFoldDB" id="A0A2M9HMH4"/>
<dbReference type="Proteomes" id="UP000229239">
    <property type="component" value="Unassembled WGS sequence"/>
</dbReference>
<dbReference type="InterPro" id="IPR050288">
    <property type="entry name" value="Cellulose_deg_GH3"/>
</dbReference>
<evidence type="ECO:0000256" key="5">
    <source>
        <dbReference type="ARBA" id="ARBA00074219"/>
    </source>
</evidence>
<evidence type="ECO:0000259" key="6">
    <source>
        <dbReference type="SMART" id="SM01217"/>
    </source>
</evidence>
<dbReference type="GO" id="GO:0009251">
    <property type="term" value="P:glucan catabolic process"/>
    <property type="evidence" value="ECO:0007669"/>
    <property type="project" value="TreeGrafter"/>
</dbReference>
<protein>
    <recommendedName>
        <fullName evidence="5">Exo-alpha-(1-&gt;6)-L-arabinopyranosidase</fullName>
    </recommendedName>
</protein>
<reference evidence="8" key="1">
    <citation type="submission" date="2017-10" db="EMBL/GenBank/DDBJ databases">
        <title>Draft genome sequences of strains TRE 1, TRE 9, TRE H and TRI 7, isolated from tamarins, belonging to four potential novel Bifidobacterium species.</title>
        <authorList>
            <person name="Mattarelli P."/>
            <person name="Modesto M."/>
            <person name="Puglisi E."/>
            <person name="Morelli L."/>
            <person name="Bonetti A."/>
            <person name="Spezio C."/>
            <person name="Sandri C."/>
        </authorList>
    </citation>
    <scope>NUCLEOTIDE SEQUENCE [LARGE SCALE GENOMIC DNA]</scope>
    <source>
        <strain evidence="8">TREH</strain>
    </source>
</reference>
<evidence type="ECO:0000313" key="7">
    <source>
        <dbReference type="EMBL" id="PJM78018.1"/>
    </source>
</evidence>
<organism evidence="7 8">
    <name type="scientific">Bifidobacterium felsineum</name>
    <dbReference type="NCBI Taxonomy" id="2045440"/>
    <lineage>
        <taxon>Bacteria</taxon>
        <taxon>Bacillati</taxon>
        <taxon>Actinomycetota</taxon>
        <taxon>Actinomycetes</taxon>
        <taxon>Bifidobacteriales</taxon>
        <taxon>Bifidobacteriaceae</taxon>
        <taxon>Bifidobacterium</taxon>
    </lineage>
</organism>
<dbReference type="InterPro" id="IPR026891">
    <property type="entry name" value="Fn3-like"/>
</dbReference>
<dbReference type="Pfam" id="PF14310">
    <property type="entry name" value="Fn3-like"/>
    <property type="match status" value="1"/>
</dbReference>
<dbReference type="EMBL" id="PEBJ01000001">
    <property type="protein sequence ID" value="PJM78018.1"/>
    <property type="molecule type" value="Genomic_DNA"/>
</dbReference>
<evidence type="ECO:0000256" key="3">
    <source>
        <dbReference type="ARBA" id="ARBA00022801"/>
    </source>
</evidence>
<comment type="function">
    <text evidence="4">Catalyzes the hydrolysis of a non-reducing terminal alpha-L-arabinopyranosidic linkage in ginsenoside Rb2 (alpha-L-arabinopyranosyl-(1-&gt;6)-alpha-D-glucopyranosyl) to release alpha-D-glucopyranosyl (Rd). It is not able to hydrolyze alpha-L-arabinofuranosyl-(1-&gt;6)-alpha-D-glucopyranosyl (Rc).</text>
</comment>
<dbReference type="Gene3D" id="2.60.40.10">
    <property type="entry name" value="Immunoglobulins"/>
    <property type="match status" value="1"/>
</dbReference>
<evidence type="ECO:0000256" key="2">
    <source>
        <dbReference type="ARBA" id="ARBA00011881"/>
    </source>
</evidence>
<gene>
    <name evidence="7" type="ORF">CSQ86_03030</name>
</gene>